<dbReference type="PANTHER" id="PTHR28304">
    <property type="entry name" value="PEROXISOMAL MEMBRANE PROTEIN PEX29"/>
    <property type="match status" value="1"/>
</dbReference>
<dbReference type="GeneID" id="2902888"/>
<comment type="subcellular location">
    <subcellularLocation>
        <location evidence="1">Membrane</location>
        <topology evidence="1">Multi-pass membrane protein</topology>
    </subcellularLocation>
</comment>
<dbReference type="InParanoid" id="Q6BPA3"/>
<evidence type="ECO:0000256" key="1">
    <source>
        <dbReference type="ARBA" id="ARBA00004141"/>
    </source>
</evidence>
<organism evidence="7 8">
    <name type="scientific">Debaryomyces hansenii (strain ATCC 36239 / CBS 767 / BCRC 21394 / JCM 1990 / NBRC 0083 / IGC 2968)</name>
    <name type="common">Yeast</name>
    <name type="synonym">Torulaspora hansenii</name>
    <dbReference type="NCBI Taxonomy" id="284592"/>
    <lineage>
        <taxon>Eukaryota</taxon>
        <taxon>Fungi</taxon>
        <taxon>Dikarya</taxon>
        <taxon>Ascomycota</taxon>
        <taxon>Saccharomycotina</taxon>
        <taxon>Pichiomycetes</taxon>
        <taxon>Debaryomycetaceae</taxon>
        <taxon>Debaryomyces</taxon>
    </lineage>
</organism>
<dbReference type="AlphaFoldDB" id="Q6BPA3"/>
<dbReference type="EMBL" id="CR382137">
    <property type="protein sequence ID" value="CAG88213.2"/>
    <property type="molecule type" value="Genomic_DNA"/>
</dbReference>
<dbReference type="InterPro" id="IPR010482">
    <property type="entry name" value="TECPR1-like_DysF"/>
</dbReference>
<evidence type="ECO:0000256" key="5">
    <source>
        <dbReference type="SAM" id="MobiDB-lite"/>
    </source>
</evidence>
<dbReference type="KEGG" id="dha:DEHA2E15224g"/>
<accession>Q6BPA3</accession>
<evidence type="ECO:0000256" key="4">
    <source>
        <dbReference type="ARBA" id="ARBA00023136"/>
    </source>
</evidence>
<sequence length="511" mass="59830">MDQVSNFFENILTVEANEKESDAKGKTTQNELKQSKLMSDKSKRKSESDFAFWTHKKEGNDEQKSTNTLLTDKLMEKIISMVIPMNVKDQGALNERLEMQKTRPPLSVNLISKNSILLNSRLSVPFETIDGVIKFFNWDNSSFTVGILLVITHIILNPYLILVLPLLLILINIMVPHYLVLHPTDRSVLNSMYFQRNPVPDDGPALRESEIPKPVPEFSNEFILNLTDLQNHMLLYVVTYDLILWGTKEFLFYKDENISSVVFLGLLILGLHNLFVLPKVVPILFWYLPIRFMLVISIWAVAILFHPVVRNRLLNWMYNEETRLYFVNLDNQIEEFLLDLIVKVDDEQVKIETKQVEIFELQRYDKTSKIWELNGFTNDFYTINSPMRKLKQEYLKGKNNDKNDDEEDGEKSENVDINTVPHINAIKPPIDWEFNEESWKLDLNVNDWVNSNLLADLVMIDTDEKWVYDLESLTTPEFFRRRRWVRSCKRQSSIKDINQSNSGSVYSDYLL</sequence>
<keyword evidence="3" id="KW-1133">Transmembrane helix</keyword>
<dbReference type="FunCoup" id="Q6BPA3">
    <property type="interactions" value="71"/>
</dbReference>
<dbReference type="InterPro" id="IPR052816">
    <property type="entry name" value="Peroxisomal_Membrane_PEX28-32"/>
</dbReference>
<dbReference type="GO" id="GO:0005778">
    <property type="term" value="C:peroxisomal membrane"/>
    <property type="evidence" value="ECO:0007669"/>
    <property type="project" value="UniProtKB-ARBA"/>
</dbReference>
<dbReference type="OMA" id="QNCMDDF"/>
<dbReference type="PANTHER" id="PTHR28304:SF2">
    <property type="entry name" value="PEROXISOMAL MEMBRANE PROTEIN PEX29"/>
    <property type="match status" value="1"/>
</dbReference>
<protein>
    <submittedName>
        <fullName evidence="7">DEHA2E15224p</fullName>
    </submittedName>
</protein>
<keyword evidence="4" id="KW-0472">Membrane</keyword>
<dbReference type="VEuPathDB" id="FungiDB:DEHA2E15224g"/>
<reference evidence="7 8" key="1">
    <citation type="journal article" date="2004" name="Nature">
        <title>Genome evolution in yeasts.</title>
        <authorList>
            <consortium name="Genolevures"/>
            <person name="Dujon B."/>
            <person name="Sherman D."/>
            <person name="Fischer G."/>
            <person name="Durrens P."/>
            <person name="Casaregola S."/>
            <person name="Lafontaine I."/>
            <person name="de Montigny J."/>
            <person name="Marck C."/>
            <person name="Neuveglise C."/>
            <person name="Talla E."/>
            <person name="Goffard N."/>
            <person name="Frangeul L."/>
            <person name="Aigle M."/>
            <person name="Anthouard V."/>
            <person name="Babour A."/>
            <person name="Barbe V."/>
            <person name="Barnay S."/>
            <person name="Blanchin S."/>
            <person name="Beckerich J.M."/>
            <person name="Beyne E."/>
            <person name="Bleykasten C."/>
            <person name="Boisrame A."/>
            <person name="Boyer J."/>
            <person name="Cattolico L."/>
            <person name="Confanioleri F."/>
            <person name="de Daruvar A."/>
            <person name="Despons L."/>
            <person name="Fabre E."/>
            <person name="Fairhead C."/>
            <person name="Ferry-Dumazet H."/>
            <person name="Groppi A."/>
            <person name="Hantraye F."/>
            <person name="Hennequin C."/>
            <person name="Jauniaux N."/>
            <person name="Joyet P."/>
            <person name="Kachouri R."/>
            <person name="Kerrest A."/>
            <person name="Koszul R."/>
            <person name="Lemaire M."/>
            <person name="Lesur I."/>
            <person name="Ma L."/>
            <person name="Muller H."/>
            <person name="Nicaud J.M."/>
            <person name="Nikolski M."/>
            <person name="Oztas S."/>
            <person name="Ozier-Kalogeropoulos O."/>
            <person name="Pellenz S."/>
            <person name="Potier S."/>
            <person name="Richard G.F."/>
            <person name="Straub M.L."/>
            <person name="Suleau A."/>
            <person name="Swennene D."/>
            <person name="Tekaia F."/>
            <person name="Wesolowski-Louvel M."/>
            <person name="Westhof E."/>
            <person name="Wirth B."/>
            <person name="Zeniou-Meyer M."/>
            <person name="Zivanovic I."/>
            <person name="Bolotin-Fukuhara M."/>
            <person name="Thierry A."/>
            <person name="Bouchier C."/>
            <person name="Caudron B."/>
            <person name="Scarpelli C."/>
            <person name="Gaillardin C."/>
            <person name="Weissenbach J."/>
            <person name="Wincker P."/>
            <person name="Souciet J.L."/>
        </authorList>
    </citation>
    <scope>NUCLEOTIDE SEQUENCE [LARGE SCALE GENOMIC DNA]</scope>
    <source>
        <strain evidence="8">ATCC 36239 / CBS 767 / BCRC 21394 / JCM 1990 / NBRC 0083 / IGC 2968</strain>
    </source>
</reference>
<keyword evidence="8" id="KW-1185">Reference proteome</keyword>
<gene>
    <name evidence="7" type="ordered locus">DEHA2E15224g</name>
</gene>
<dbReference type="GO" id="GO:0007031">
    <property type="term" value="P:peroxisome organization"/>
    <property type="evidence" value="ECO:0007669"/>
    <property type="project" value="TreeGrafter"/>
</dbReference>
<evidence type="ECO:0000259" key="6">
    <source>
        <dbReference type="Pfam" id="PF06398"/>
    </source>
</evidence>
<evidence type="ECO:0000313" key="7">
    <source>
        <dbReference type="EMBL" id="CAG88213.2"/>
    </source>
</evidence>
<dbReference type="Proteomes" id="UP000000599">
    <property type="component" value="Chromosome E"/>
</dbReference>
<keyword evidence="2" id="KW-0812">Transmembrane</keyword>
<evidence type="ECO:0000256" key="2">
    <source>
        <dbReference type="ARBA" id="ARBA00022692"/>
    </source>
</evidence>
<proteinExistence type="predicted"/>
<dbReference type="Pfam" id="PF06398">
    <property type="entry name" value="Pex24p"/>
    <property type="match status" value="1"/>
</dbReference>
<dbReference type="STRING" id="284592.Q6BPA3"/>
<evidence type="ECO:0000313" key="8">
    <source>
        <dbReference type="Proteomes" id="UP000000599"/>
    </source>
</evidence>
<evidence type="ECO:0000256" key="3">
    <source>
        <dbReference type="ARBA" id="ARBA00022989"/>
    </source>
</evidence>
<dbReference type="OrthoDB" id="74314at2759"/>
<dbReference type="RefSeq" id="XP_459967.2">
    <property type="nucleotide sequence ID" value="XM_459967.1"/>
</dbReference>
<feature type="region of interest" description="Disordered" evidence="5">
    <location>
        <begin position="19"/>
        <end position="46"/>
    </location>
</feature>
<dbReference type="HOGENOM" id="CLU_023118_0_0_1"/>
<feature type="domain" description="TECPR1-like DysF" evidence="6">
    <location>
        <begin position="105"/>
        <end position="486"/>
    </location>
</feature>
<dbReference type="eggNOG" id="ENOG502QQTF">
    <property type="taxonomic scope" value="Eukaryota"/>
</dbReference>
<name>Q6BPA3_DEBHA</name>